<dbReference type="AlphaFoldDB" id="A0A0A9DTH8"/>
<sequence>MVLLLEARSPRPCSVNCSSCRDGMPPPQDGLPEILRTTKTTDRRTRNQGIPPVSTEHRCI</sequence>
<name>A0A0A9DTH8_ARUDO</name>
<evidence type="ECO:0000313" key="2">
    <source>
        <dbReference type="EMBL" id="JAD89998.1"/>
    </source>
</evidence>
<feature type="region of interest" description="Disordered" evidence="1">
    <location>
        <begin position="21"/>
        <end position="60"/>
    </location>
</feature>
<dbReference type="EMBL" id="GBRH01207897">
    <property type="protein sequence ID" value="JAD89998.1"/>
    <property type="molecule type" value="Transcribed_RNA"/>
</dbReference>
<evidence type="ECO:0000256" key="1">
    <source>
        <dbReference type="SAM" id="MobiDB-lite"/>
    </source>
</evidence>
<organism evidence="2">
    <name type="scientific">Arundo donax</name>
    <name type="common">Giant reed</name>
    <name type="synonym">Donax arundinaceus</name>
    <dbReference type="NCBI Taxonomy" id="35708"/>
    <lineage>
        <taxon>Eukaryota</taxon>
        <taxon>Viridiplantae</taxon>
        <taxon>Streptophyta</taxon>
        <taxon>Embryophyta</taxon>
        <taxon>Tracheophyta</taxon>
        <taxon>Spermatophyta</taxon>
        <taxon>Magnoliopsida</taxon>
        <taxon>Liliopsida</taxon>
        <taxon>Poales</taxon>
        <taxon>Poaceae</taxon>
        <taxon>PACMAD clade</taxon>
        <taxon>Arundinoideae</taxon>
        <taxon>Arundineae</taxon>
        <taxon>Arundo</taxon>
    </lineage>
</organism>
<reference evidence="2" key="1">
    <citation type="submission" date="2014-09" db="EMBL/GenBank/DDBJ databases">
        <authorList>
            <person name="Magalhaes I.L.F."/>
            <person name="Oliveira U."/>
            <person name="Santos F.R."/>
            <person name="Vidigal T.H.D.A."/>
            <person name="Brescovit A.D."/>
            <person name="Santos A.J."/>
        </authorList>
    </citation>
    <scope>NUCLEOTIDE SEQUENCE</scope>
    <source>
        <tissue evidence="2">Shoot tissue taken approximately 20 cm above the soil surface</tissue>
    </source>
</reference>
<proteinExistence type="predicted"/>
<reference evidence="2" key="2">
    <citation type="journal article" date="2015" name="Data Brief">
        <title>Shoot transcriptome of the giant reed, Arundo donax.</title>
        <authorList>
            <person name="Barrero R.A."/>
            <person name="Guerrero F.D."/>
            <person name="Moolhuijzen P."/>
            <person name="Goolsby J.A."/>
            <person name="Tidwell J."/>
            <person name="Bellgard S.E."/>
            <person name="Bellgard M.I."/>
        </authorList>
    </citation>
    <scope>NUCLEOTIDE SEQUENCE</scope>
    <source>
        <tissue evidence="2">Shoot tissue taken approximately 20 cm above the soil surface</tissue>
    </source>
</reference>
<accession>A0A0A9DTH8</accession>
<protein>
    <submittedName>
        <fullName evidence="2">PXA1</fullName>
    </submittedName>
</protein>